<name>A0A2T5U1U9_9SPHN</name>
<comment type="cofactor">
    <cofactor evidence="3">
        <name>Zn(2+)</name>
        <dbReference type="ChEBI" id="CHEBI:29105"/>
    </cofactor>
    <text evidence="3">Binds 1 divalent metal cation per subunit.</text>
</comment>
<feature type="binding site" evidence="3">
    <location>
        <position position="108"/>
    </location>
    <ligand>
        <name>substrate</name>
    </ligand>
</feature>
<keyword evidence="3" id="KW-0862">Zinc</keyword>
<dbReference type="InterPro" id="IPR013658">
    <property type="entry name" value="SGL"/>
</dbReference>
<reference evidence="5 6" key="1">
    <citation type="submission" date="2018-04" db="EMBL/GenBank/DDBJ databases">
        <title>Genomic Encyclopedia of Type Strains, Phase III (KMG-III): the genomes of soil and plant-associated and newly described type strains.</title>
        <authorList>
            <person name="Whitman W."/>
        </authorList>
    </citation>
    <scope>NUCLEOTIDE SEQUENCE [LARGE SCALE GENOMIC DNA]</scope>
    <source>
        <strain evidence="5 6">MA-olki</strain>
    </source>
</reference>
<gene>
    <name evidence="5" type="ORF">C8J25_107148</name>
</gene>
<feature type="active site" description="Proton donor/acceptor" evidence="2">
    <location>
        <position position="203"/>
    </location>
</feature>
<comment type="caution">
    <text evidence="5">The sequence shown here is derived from an EMBL/GenBank/DDBJ whole genome shotgun (WGS) entry which is preliminary data.</text>
</comment>
<dbReference type="PANTHER" id="PTHR10907">
    <property type="entry name" value="REGUCALCIN"/>
    <property type="match status" value="1"/>
</dbReference>
<dbReference type="GO" id="GO:0004341">
    <property type="term" value="F:gluconolactonase activity"/>
    <property type="evidence" value="ECO:0007669"/>
    <property type="project" value="TreeGrafter"/>
</dbReference>
<feature type="binding site" evidence="3">
    <location>
        <position position="154"/>
    </location>
    <ligand>
        <name>a divalent metal cation</name>
        <dbReference type="ChEBI" id="CHEBI:60240"/>
    </ligand>
</feature>
<dbReference type="EMBL" id="QAYE01000007">
    <property type="protein sequence ID" value="PTW45468.1"/>
    <property type="molecule type" value="Genomic_DNA"/>
</dbReference>
<evidence type="ECO:0000256" key="1">
    <source>
        <dbReference type="ARBA" id="ARBA00008853"/>
    </source>
</evidence>
<dbReference type="Proteomes" id="UP000244013">
    <property type="component" value="Unassembled WGS sequence"/>
</dbReference>
<comment type="similarity">
    <text evidence="1">Belongs to the SMP-30/CGR1 family.</text>
</comment>
<evidence type="ECO:0000259" key="4">
    <source>
        <dbReference type="Pfam" id="PF08450"/>
    </source>
</evidence>
<protein>
    <submittedName>
        <fullName evidence="5">Sugar lactone lactonase YvrE</fullName>
    </submittedName>
</protein>
<dbReference type="Pfam" id="PF08450">
    <property type="entry name" value="SGL"/>
    <property type="match status" value="1"/>
</dbReference>
<dbReference type="PANTHER" id="PTHR10907:SF47">
    <property type="entry name" value="REGUCALCIN"/>
    <property type="match status" value="1"/>
</dbReference>
<dbReference type="PRINTS" id="PR01790">
    <property type="entry name" value="SMP30FAMILY"/>
</dbReference>
<dbReference type="InterPro" id="IPR005511">
    <property type="entry name" value="SMP-30"/>
</dbReference>
<feature type="domain" description="SMP-30/Gluconolactonase/LRE-like region" evidence="4">
    <location>
        <begin position="21"/>
        <end position="261"/>
    </location>
</feature>
<dbReference type="GO" id="GO:0019853">
    <property type="term" value="P:L-ascorbic acid biosynthetic process"/>
    <property type="evidence" value="ECO:0007669"/>
    <property type="project" value="TreeGrafter"/>
</dbReference>
<evidence type="ECO:0000313" key="5">
    <source>
        <dbReference type="EMBL" id="PTW45468.1"/>
    </source>
</evidence>
<evidence type="ECO:0000313" key="6">
    <source>
        <dbReference type="Proteomes" id="UP000244013"/>
    </source>
</evidence>
<organism evidence="5 6">
    <name type="scientific">Sphingomonas faeni</name>
    <dbReference type="NCBI Taxonomy" id="185950"/>
    <lineage>
        <taxon>Bacteria</taxon>
        <taxon>Pseudomonadati</taxon>
        <taxon>Pseudomonadota</taxon>
        <taxon>Alphaproteobacteria</taxon>
        <taxon>Sphingomonadales</taxon>
        <taxon>Sphingomonadaceae</taxon>
        <taxon>Sphingomonas</taxon>
    </lineage>
</organism>
<dbReference type="Gene3D" id="2.120.10.30">
    <property type="entry name" value="TolB, C-terminal domain"/>
    <property type="match status" value="1"/>
</dbReference>
<feature type="binding site" evidence="3">
    <location>
        <position position="106"/>
    </location>
    <ligand>
        <name>substrate</name>
    </ligand>
</feature>
<keyword evidence="3" id="KW-0479">Metal-binding</keyword>
<dbReference type="SUPFAM" id="SSF63829">
    <property type="entry name" value="Calcium-dependent phosphotriesterase"/>
    <property type="match status" value="1"/>
</dbReference>
<dbReference type="AlphaFoldDB" id="A0A2T5U1U9"/>
<evidence type="ECO:0000256" key="3">
    <source>
        <dbReference type="PIRSR" id="PIRSR605511-2"/>
    </source>
</evidence>
<dbReference type="InterPro" id="IPR011042">
    <property type="entry name" value="6-blade_b-propeller_TolB-like"/>
</dbReference>
<evidence type="ECO:0000256" key="2">
    <source>
        <dbReference type="PIRSR" id="PIRSR605511-1"/>
    </source>
</evidence>
<dbReference type="GO" id="GO:0005509">
    <property type="term" value="F:calcium ion binding"/>
    <property type="evidence" value="ECO:0007669"/>
    <property type="project" value="TreeGrafter"/>
</dbReference>
<accession>A0A2T5U1U9</accession>
<proteinExistence type="inferred from homology"/>
<sequence length="296" mass="31173">MSREVPVEITAKSICDVGATLGEGPIWVARDAALWFVDIKAPHIHRFDPATGKLDTWDAPDQTGWVIPADDGAFLAGVRGGLHRFDPATSAFDKIATVHAETPGNRLNDAARDPAGRVWFGTMDNAESDDTGHVYHWHDGELTKTDIPPVAITNGPAISPDGGTLYAVDTLGKRIDAYPIDAAGNVGEPRLFLTIGPDDGHPDGAICDSEGGVWVGFFGGWAARRFAPDGTCTDIVRFPVANITKIALGGPDGRTAYATTAAKGLDDEALAAQPLAGNLFTFRVAIPGVPVEPVSL</sequence>
<feature type="binding site" evidence="3">
    <location>
        <position position="23"/>
    </location>
    <ligand>
        <name>a divalent metal cation</name>
        <dbReference type="ChEBI" id="CHEBI:60240"/>
    </ligand>
</feature>
<feature type="binding site" evidence="3">
    <location>
        <position position="203"/>
    </location>
    <ligand>
        <name>a divalent metal cation</name>
        <dbReference type="ChEBI" id="CHEBI:60240"/>
    </ligand>
</feature>